<name>A0ABU6SE82_9FABA</name>
<dbReference type="InterPro" id="IPR032675">
    <property type="entry name" value="LRR_dom_sf"/>
</dbReference>
<comment type="caution">
    <text evidence="2">The sequence shown here is derived from an EMBL/GenBank/DDBJ whole genome shotgun (WGS) entry which is preliminary data.</text>
</comment>
<dbReference type="Pfam" id="PF23622">
    <property type="entry name" value="LRR_At1g61320_AtMIF1"/>
    <property type="match status" value="1"/>
</dbReference>
<organism evidence="2 3">
    <name type="scientific">Stylosanthes scabra</name>
    <dbReference type="NCBI Taxonomy" id="79078"/>
    <lineage>
        <taxon>Eukaryota</taxon>
        <taxon>Viridiplantae</taxon>
        <taxon>Streptophyta</taxon>
        <taxon>Embryophyta</taxon>
        <taxon>Tracheophyta</taxon>
        <taxon>Spermatophyta</taxon>
        <taxon>Magnoliopsida</taxon>
        <taxon>eudicotyledons</taxon>
        <taxon>Gunneridae</taxon>
        <taxon>Pentapetalae</taxon>
        <taxon>rosids</taxon>
        <taxon>fabids</taxon>
        <taxon>Fabales</taxon>
        <taxon>Fabaceae</taxon>
        <taxon>Papilionoideae</taxon>
        <taxon>50 kb inversion clade</taxon>
        <taxon>dalbergioids sensu lato</taxon>
        <taxon>Dalbergieae</taxon>
        <taxon>Pterocarpus clade</taxon>
        <taxon>Stylosanthes</taxon>
    </lineage>
</organism>
<proteinExistence type="predicted"/>
<protein>
    <recommendedName>
        <fullName evidence="1">At1g61320/AtMIF1 LRR domain-containing protein</fullName>
    </recommendedName>
</protein>
<dbReference type="Gene3D" id="3.80.10.10">
    <property type="entry name" value="Ribonuclease Inhibitor"/>
    <property type="match status" value="1"/>
</dbReference>
<evidence type="ECO:0000313" key="3">
    <source>
        <dbReference type="Proteomes" id="UP001341840"/>
    </source>
</evidence>
<dbReference type="EMBL" id="JASCZI010060580">
    <property type="protein sequence ID" value="MED6134203.1"/>
    <property type="molecule type" value="Genomic_DNA"/>
</dbReference>
<dbReference type="PANTHER" id="PTHR31639:SF42">
    <property type="entry name" value="OS02G0160200 PROTEIN"/>
    <property type="match status" value="1"/>
</dbReference>
<sequence length="327" mass="37688">MVMEFTMESSALGVPKAILHDILARLPDKEAAKTIALSKTWREYSFPNLSVHWEYFFTEDDVPQGESHRFSGLDNLIDYVTKRLLRLRDQGLALEEFKLNLGDLVDPTLVSLHLDQWIRMVCESGVKVLELDLSADHGRWDLPLCAIEANSLTKLELGEGIRIDQEFLKHSMKLSSMKMLSLTRVLFTHEGVIEHLISHCPLTEHLTVDHCYVYNHLSLEVPLESLFLYGLQLQKLKEVDLQGIQEVYIDSPNLENLRYEPLDFNAPFKLDFNSCTTLRSLLLMRLQYTANADNWFLELFSKHPFLESLEIFACSVFERINISSAQL</sequence>
<evidence type="ECO:0000259" key="1">
    <source>
        <dbReference type="Pfam" id="PF23622"/>
    </source>
</evidence>
<keyword evidence="3" id="KW-1185">Reference proteome</keyword>
<gene>
    <name evidence="2" type="ORF">PIB30_034996</name>
</gene>
<evidence type="ECO:0000313" key="2">
    <source>
        <dbReference type="EMBL" id="MED6134203.1"/>
    </source>
</evidence>
<dbReference type="InterPro" id="IPR055357">
    <property type="entry name" value="LRR_At1g61320_AtMIF1"/>
</dbReference>
<accession>A0ABU6SE82</accession>
<reference evidence="2 3" key="1">
    <citation type="journal article" date="2023" name="Plants (Basel)">
        <title>Bridging the Gap: Combining Genomics and Transcriptomics Approaches to Understand Stylosanthes scabra, an Orphan Legume from the Brazilian Caatinga.</title>
        <authorList>
            <person name="Ferreira-Neto J.R.C."/>
            <person name="da Silva M.D."/>
            <person name="Binneck E."/>
            <person name="de Melo N.F."/>
            <person name="da Silva R.H."/>
            <person name="de Melo A.L.T.M."/>
            <person name="Pandolfi V."/>
            <person name="Bustamante F.O."/>
            <person name="Brasileiro-Vidal A.C."/>
            <person name="Benko-Iseppon A.M."/>
        </authorList>
    </citation>
    <scope>NUCLEOTIDE SEQUENCE [LARGE SCALE GENOMIC DNA]</scope>
    <source>
        <tissue evidence="2">Leaves</tissue>
    </source>
</reference>
<dbReference type="PANTHER" id="PTHR31639">
    <property type="entry name" value="F-BOX PROTEIN-LIKE"/>
    <property type="match status" value="1"/>
</dbReference>
<feature type="domain" description="At1g61320/AtMIF1 LRR" evidence="1">
    <location>
        <begin position="91"/>
        <end position="314"/>
    </location>
</feature>
<dbReference type="SUPFAM" id="SSF52047">
    <property type="entry name" value="RNI-like"/>
    <property type="match status" value="1"/>
</dbReference>
<dbReference type="Proteomes" id="UP001341840">
    <property type="component" value="Unassembled WGS sequence"/>
</dbReference>